<dbReference type="Pfam" id="PF00583">
    <property type="entry name" value="Acetyltransf_1"/>
    <property type="match status" value="1"/>
</dbReference>
<evidence type="ECO:0000256" key="6">
    <source>
        <dbReference type="ARBA" id="ARBA00022490"/>
    </source>
</evidence>
<feature type="domain" description="N-acetyltransferase" evidence="12">
    <location>
        <begin position="56"/>
        <end position="229"/>
    </location>
</feature>
<dbReference type="GO" id="GO:1990189">
    <property type="term" value="F:protein N-terminal-serine acetyltransferase activity"/>
    <property type="evidence" value="ECO:0007669"/>
    <property type="project" value="UniProtKB-EC"/>
</dbReference>
<evidence type="ECO:0000256" key="9">
    <source>
        <dbReference type="ARBA" id="ARBA00023315"/>
    </source>
</evidence>
<dbReference type="SUPFAM" id="SSF55729">
    <property type="entry name" value="Acyl-CoA N-acyltransferases (Nat)"/>
    <property type="match status" value="1"/>
</dbReference>
<dbReference type="OrthoDB" id="424551at2759"/>
<keyword evidence="6" id="KW-0963">Cytoplasm</keyword>
<dbReference type="InterPro" id="IPR016181">
    <property type="entry name" value="Acyl_CoA_acyltransferase"/>
</dbReference>
<gene>
    <name evidence="13" type="ORF">SPI_09436</name>
</gene>
<evidence type="ECO:0000256" key="4">
    <source>
        <dbReference type="ARBA" id="ARBA00012950"/>
    </source>
</evidence>
<dbReference type="PROSITE" id="PS51186">
    <property type="entry name" value="GNAT"/>
    <property type="match status" value="1"/>
</dbReference>
<comment type="caution">
    <text evidence="13">The sequence shown here is derived from an EMBL/GenBank/DDBJ whole genome shotgun (WGS) entry which is preliminary data.</text>
</comment>
<evidence type="ECO:0000256" key="7">
    <source>
        <dbReference type="ARBA" id="ARBA00022679"/>
    </source>
</evidence>
<organism evidence="13 14">
    <name type="scientific">Niveomyces insectorum RCEF 264</name>
    <dbReference type="NCBI Taxonomy" id="1081102"/>
    <lineage>
        <taxon>Eukaryota</taxon>
        <taxon>Fungi</taxon>
        <taxon>Dikarya</taxon>
        <taxon>Ascomycota</taxon>
        <taxon>Pezizomycotina</taxon>
        <taxon>Sordariomycetes</taxon>
        <taxon>Hypocreomycetidae</taxon>
        <taxon>Hypocreales</taxon>
        <taxon>Cordycipitaceae</taxon>
        <taxon>Niveomyces</taxon>
    </lineage>
</organism>
<evidence type="ECO:0000259" key="12">
    <source>
        <dbReference type="PROSITE" id="PS51186"/>
    </source>
</evidence>
<dbReference type="PANTHER" id="PTHR20531">
    <property type="entry name" value="N-ALPHA-ACETYLTRANSFERASE 40"/>
    <property type="match status" value="1"/>
</dbReference>
<dbReference type="EC" id="2.3.1.257" evidence="4"/>
<evidence type="ECO:0000313" key="14">
    <source>
        <dbReference type="Proteomes" id="UP000076874"/>
    </source>
</evidence>
<comment type="catalytic activity">
    <reaction evidence="11">
        <text>N-terminal L-seryl-[histone H4] + acetyl-CoA = N-terminal N(alpha)-acetyl-L-seryl-[histone H4] + CoA + H(+)</text>
        <dbReference type="Rhea" id="RHEA:50596"/>
        <dbReference type="Rhea" id="RHEA-COMP:12740"/>
        <dbReference type="Rhea" id="RHEA-COMP:12743"/>
        <dbReference type="ChEBI" id="CHEBI:15378"/>
        <dbReference type="ChEBI" id="CHEBI:57287"/>
        <dbReference type="ChEBI" id="CHEBI:57288"/>
        <dbReference type="ChEBI" id="CHEBI:64738"/>
        <dbReference type="ChEBI" id="CHEBI:83690"/>
        <dbReference type="EC" id="2.3.1.257"/>
    </reaction>
</comment>
<evidence type="ECO:0000313" key="13">
    <source>
        <dbReference type="EMBL" id="OAA53508.1"/>
    </source>
</evidence>
<dbReference type="Proteomes" id="UP000076874">
    <property type="component" value="Unassembled WGS sequence"/>
</dbReference>
<accession>A0A162K588</accession>
<dbReference type="EMBL" id="AZHD01000029">
    <property type="protein sequence ID" value="OAA53508.1"/>
    <property type="molecule type" value="Genomic_DNA"/>
</dbReference>
<dbReference type="GO" id="GO:0010485">
    <property type="term" value="F:histone H4 acetyltransferase activity"/>
    <property type="evidence" value="ECO:0007669"/>
    <property type="project" value="InterPro"/>
</dbReference>
<evidence type="ECO:0000256" key="3">
    <source>
        <dbReference type="ARBA" id="ARBA00008870"/>
    </source>
</evidence>
<dbReference type="GO" id="GO:0043998">
    <property type="term" value="F:histone H2A acetyltransferase activity"/>
    <property type="evidence" value="ECO:0007669"/>
    <property type="project" value="InterPro"/>
</dbReference>
<dbReference type="Gene3D" id="3.40.630.30">
    <property type="match status" value="1"/>
</dbReference>
<sequence>MAVRSRRRAATTTIEAANRKPDADFVAAYLEPGAPGLPAWTSAWAHPRTGAAYRVSLVRSAHVGDAVLSACFALVEATSRADYDASAQRWRPADKRREMREADLRYILVRPASEANGRNDNDGSDIHAFASLMPTFEAGEPVVYCYEIHLQPELRGTGLGAHLLGLLSVVAHNLPPVTKVMLTCFRTNAGALRFYEKQGFALDATSPVARTLRGTTVEPDYAILSKPVRR</sequence>
<comment type="similarity">
    <text evidence="3">Belongs to the acetyltransferase family. NAA40 subfamily.</text>
</comment>
<evidence type="ECO:0000256" key="8">
    <source>
        <dbReference type="ARBA" id="ARBA00023242"/>
    </source>
</evidence>
<evidence type="ECO:0000256" key="11">
    <source>
        <dbReference type="ARBA" id="ARBA00049524"/>
    </source>
</evidence>
<dbReference type="InterPro" id="IPR000182">
    <property type="entry name" value="GNAT_dom"/>
</dbReference>
<dbReference type="InterPro" id="IPR039949">
    <property type="entry name" value="NAA40"/>
</dbReference>
<dbReference type="AlphaFoldDB" id="A0A162K588"/>
<protein>
    <recommendedName>
        <fullName evidence="5">N-alpha-acetyltransferase 40</fullName>
        <ecNumber evidence="4">2.3.1.257</ecNumber>
    </recommendedName>
</protein>
<comment type="catalytic activity">
    <reaction evidence="10">
        <text>N-terminal L-seryl-[histone H2A] + acetyl-CoA = N-terminal N(alpha)-acetyl-L-seryl-[histone H2A] + CoA + H(+)</text>
        <dbReference type="Rhea" id="RHEA:50600"/>
        <dbReference type="Rhea" id="RHEA-COMP:12742"/>
        <dbReference type="Rhea" id="RHEA-COMP:12744"/>
        <dbReference type="ChEBI" id="CHEBI:15378"/>
        <dbReference type="ChEBI" id="CHEBI:57287"/>
        <dbReference type="ChEBI" id="CHEBI:57288"/>
        <dbReference type="ChEBI" id="CHEBI:64738"/>
        <dbReference type="ChEBI" id="CHEBI:83690"/>
        <dbReference type="EC" id="2.3.1.257"/>
    </reaction>
</comment>
<keyword evidence="8" id="KW-0539">Nucleus</keyword>
<evidence type="ECO:0000256" key="1">
    <source>
        <dbReference type="ARBA" id="ARBA00004123"/>
    </source>
</evidence>
<dbReference type="GO" id="GO:0005634">
    <property type="term" value="C:nucleus"/>
    <property type="evidence" value="ECO:0007669"/>
    <property type="project" value="UniProtKB-SubCell"/>
</dbReference>
<dbReference type="PANTHER" id="PTHR20531:SF1">
    <property type="entry name" value="N-ALPHA-ACETYLTRANSFERASE 40"/>
    <property type="match status" value="1"/>
</dbReference>
<name>A0A162K588_9HYPO</name>
<evidence type="ECO:0000256" key="5">
    <source>
        <dbReference type="ARBA" id="ARBA00015043"/>
    </source>
</evidence>
<comment type="subcellular location">
    <subcellularLocation>
        <location evidence="2">Cytoplasm</location>
    </subcellularLocation>
    <subcellularLocation>
        <location evidence="1">Nucleus</location>
    </subcellularLocation>
</comment>
<evidence type="ECO:0000256" key="2">
    <source>
        <dbReference type="ARBA" id="ARBA00004496"/>
    </source>
</evidence>
<dbReference type="STRING" id="1081102.A0A162K588"/>
<dbReference type="GO" id="GO:0005737">
    <property type="term" value="C:cytoplasm"/>
    <property type="evidence" value="ECO:0007669"/>
    <property type="project" value="UniProtKB-SubCell"/>
</dbReference>
<reference evidence="13 14" key="1">
    <citation type="journal article" date="2016" name="Genome Biol. Evol.">
        <title>Divergent and convergent evolution of fungal pathogenicity.</title>
        <authorList>
            <person name="Shang Y."/>
            <person name="Xiao G."/>
            <person name="Zheng P."/>
            <person name="Cen K."/>
            <person name="Zhan S."/>
            <person name="Wang C."/>
        </authorList>
    </citation>
    <scope>NUCLEOTIDE SEQUENCE [LARGE SCALE GENOMIC DNA]</scope>
    <source>
        <strain evidence="13 14">RCEF 264</strain>
    </source>
</reference>
<keyword evidence="7 13" id="KW-0808">Transferase</keyword>
<proteinExistence type="inferred from homology"/>
<keyword evidence="9" id="KW-0012">Acyltransferase</keyword>
<evidence type="ECO:0000256" key="10">
    <source>
        <dbReference type="ARBA" id="ARBA00047821"/>
    </source>
</evidence>
<keyword evidence="14" id="KW-1185">Reference proteome</keyword>